<keyword evidence="2" id="KW-1185">Reference proteome</keyword>
<dbReference type="Proteomes" id="UP000829364">
    <property type="component" value="Chromosome 7"/>
</dbReference>
<reference evidence="1" key="1">
    <citation type="submission" date="2021-11" db="EMBL/GenBank/DDBJ databases">
        <title>Purpureocillium_takamizusanense_genome.</title>
        <authorList>
            <person name="Nguyen N.-H."/>
        </authorList>
    </citation>
    <scope>NUCLEOTIDE SEQUENCE</scope>
    <source>
        <strain evidence="1">PT3</strain>
    </source>
</reference>
<proteinExistence type="predicted"/>
<dbReference type="KEGG" id="ptkz:JDV02_007660"/>
<accession>A0A9Q8QMW2</accession>
<gene>
    <name evidence="1" type="ORF">JDV02_007660</name>
</gene>
<sequence length="140" mass="15137">MGSSDALARQESNRDSDCSTCILSWRSIPHRCLQKASRARHGDANGICVVIACLAQASMRGPTLSQLRMMKISHDSPPQFAGDLATAALLLVAQSWHDAQPALRELISSNKKRQSPVIRNVRRKGAANSDAVSREDAVAC</sequence>
<organism evidence="1 2">
    <name type="scientific">Purpureocillium takamizusanense</name>
    <dbReference type="NCBI Taxonomy" id="2060973"/>
    <lineage>
        <taxon>Eukaryota</taxon>
        <taxon>Fungi</taxon>
        <taxon>Dikarya</taxon>
        <taxon>Ascomycota</taxon>
        <taxon>Pezizomycotina</taxon>
        <taxon>Sordariomycetes</taxon>
        <taxon>Hypocreomycetidae</taxon>
        <taxon>Hypocreales</taxon>
        <taxon>Ophiocordycipitaceae</taxon>
        <taxon>Purpureocillium</taxon>
    </lineage>
</organism>
<dbReference type="AlphaFoldDB" id="A0A9Q8QMW2"/>
<evidence type="ECO:0000313" key="2">
    <source>
        <dbReference type="Proteomes" id="UP000829364"/>
    </source>
</evidence>
<name>A0A9Q8QMW2_9HYPO</name>
<dbReference type="EMBL" id="CP086360">
    <property type="protein sequence ID" value="UNI21691.1"/>
    <property type="molecule type" value="Genomic_DNA"/>
</dbReference>
<protein>
    <submittedName>
        <fullName evidence="1">Uncharacterized protein</fullName>
    </submittedName>
</protein>
<dbReference type="GeneID" id="72069608"/>
<evidence type="ECO:0000313" key="1">
    <source>
        <dbReference type="EMBL" id="UNI21691.1"/>
    </source>
</evidence>
<dbReference type="RefSeq" id="XP_047845172.1">
    <property type="nucleotide sequence ID" value="XM_047989173.1"/>
</dbReference>